<keyword evidence="2" id="KW-1185">Reference proteome</keyword>
<organism evidence="1 2">
    <name type="scientific">Kaustia mangrovi</name>
    <dbReference type="NCBI Taxonomy" id="2593653"/>
    <lineage>
        <taxon>Bacteria</taxon>
        <taxon>Pseudomonadati</taxon>
        <taxon>Pseudomonadota</taxon>
        <taxon>Alphaproteobacteria</taxon>
        <taxon>Hyphomicrobiales</taxon>
        <taxon>Parvibaculaceae</taxon>
        <taxon>Kaustia</taxon>
    </lineage>
</organism>
<evidence type="ECO:0008006" key="3">
    <source>
        <dbReference type="Google" id="ProtNLM"/>
    </source>
</evidence>
<dbReference type="KEGG" id="kmn:HW532_13405"/>
<dbReference type="EMBL" id="CP058214">
    <property type="protein sequence ID" value="QPC45337.1"/>
    <property type="molecule type" value="Genomic_DNA"/>
</dbReference>
<name>A0A7S8C8J3_9HYPH</name>
<accession>A0A7S8C8J3</accession>
<dbReference type="AlphaFoldDB" id="A0A7S8C8J3"/>
<evidence type="ECO:0000313" key="1">
    <source>
        <dbReference type="EMBL" id="QPC45337.1"/>
    </source>
</evidence>
<proteinExistence type="predicted"/>
<dbReference type="Proteomes" id="UP000593594">
    <property type="component" value="Chromosome"/>
</dbReference>
<evidence type="ECO:0000313" key="2">
    <source>
        <dbReference type="Proteomes" id="UP000593594"/>
    </source>
</evidence>
<gene>
    <name evidence="1" type="ORF">HW532_13405</name>
</gene>
<protein>
    <recommendedName>
        <fullName evidence="3">Outer membrane protein beta-barrel domain-containing protein</fullName>
    </recommendedName>
</protein>
<sequence>MSTAPASAADLVYDVPPPEAAPESDWQFAVAIYMWAAGLDGKVGMFDRPTINIDQSFGDIWKELKFAGMAVGEARKGRWAVFADLIYIKIATDSGLTGTVGNVPVKLDAKVKTETFTGTLMGEYRFLESERGTADLMAGARLWSVDTKIRAKLSADGTEVGAYSGNDGETWVDPMIGLRGRLNLDESWYLTGWGMIGGFGVASDFAWDVFGSVGYQWSRSFSTTVGYRALGVDYRDDGFVYDIVEHGPVLGAVLRF</sequence>
<reference evidence="1 2" key="1">
    <citation type="submission" date="2020-06" db="EMBL/GenBank/DDBJ databases">
        <title>Genome sequence of 2 isolates from Red Sea Mangroves.</title>
        <authorList>
            <person name="Sefrji F."/>
            <person name="Michoud G."/>
            <person name="Merlino G."/>
            <person name="Daffonchio D."/>
        </authorList>
    </citation>
    <scope>NUCLEOTIDE SEQUENCE [LARGE SCALE GENOMIC DNA]</scope>
    <source>
        <strain evidence="1 2">R1DC25</strain>
    </source>
</reference>